<dbReference type="OrthoDB" id="1452134at2"/>
<name>A0A5B8YJG5_9FLAO</name>
<evidence type="ECO:0000313" key="3">
    <source>
        <dbReference type="Proteomes" id="UP000321954"/>
    </source>
</evidence>
<organism evidence="2 3">
    <name type="scientific">Antarcticibacterium arcticum</name>
    <dbReference type="NCBI Taxonomy" id="2585771"/>
    <lineage>
        <taxon>Bacteria</taxon>
        <taxon>Pseudomonadati</taxon>
        <taxon>Bacteroidota</taxon>
        <taxon>Flavobacteriia</taxon>
        <taxon>Flavobacteriales</taxon>
        <taxon>Flavobacteriaceae</taxon>
        <taxon>Antarcticibacterium</taxon>
    </lineage>
</organism>
<keyword evidence="1" id="KW-0472">Membrane</keyword>
<feature type="transmembrane region" description="Helical" evidence="1">
    <location>
        <begin position="6"/>
        <end position="26"/>
    </location>
</feature>
<protein>
    <submittedName>
        <fullName evidence="2">Uncharacterized protein</fullName>
    </submittedName>
</protein>
<evidence type="ECO:0000313" key="2">
    <source>
        <dbReference type="EMBL" id="QED38082.1"/>
    </source>
</evidence>
<dbReference type="AlphaFoldDB" id="A0A5B8YJG5"/>
<dbReference type="EMBL" id="CP042476">
    <property type="protein sequence ID" value="QED38082.1"/>
    <property type="molecule type" value="Genomic_DNA"/>
</dbReference>
<dbReference type="Proteomes" id="UP000321954">
    <property type="component" value="Chromosome"/>
</dbReference>
<dbReference type="RefSeq" id="WP_146834488.1">
    <property type="nucleotide sequence ID" value="NZ_CP042476.1"/>
</dbReference>
<accession>A0A5B8YJG5</accession>
<evidence type="ECO:0000256" key="1">
    <source>
        <dbReference type="SAM" id="Phobius"/>
    </source>
</evidence>
<dbReference type="KEGG" id="anp:FK178_10260"/>
<sequence>MNETITIILSTSLLTTLIITLLGFVFKNWINRKIQYAVKFRYDKQLEEFKEENLKRSKANLVAELLSEWLSFPEDQKNLNKLTFEAFLWLPEPIANKLSKLLSHNSDSPEVREVLFDVRKYLMQNDDNLSEEKIIVFTQQYKKQMAGKPV</sequence>
<proteinExistence type="predicted"/>
<keyword evidence="3" id="KW-1185">Reference proteome</keyword>
<reference evidence="2 3" key="1">
    <citation type="submission" date="2019-08" db="EMBL/GenBank/DDBJ databases">
        <title>Antarcticibacterium arcticum sp. nov., a bacterium isolated from marine sediment of the Canadian Beaufort Sea.</title>
        <authorList>
            <person name="Lee Y.M."/>
            <person name="Baek K."/>
            <person name="Lee D.-H."/>
            <person name="Shin S.C."/>
            <person name="Jin Y.K."/>
            <person name="Park Y."/>
        </authorList>
    </citation>
    <scope>NUCLEOTIDE SEQUENCE [LARGE SCALE GENOMIC DNA]</scope>
    <source>
        <strain evidence="2 3">PAMC 28998</strain>
    </source>
</reference>
<keyword evidence="1" id="KW-1133">Transmembrane helix</keyword>
<gene>
    <name evidence="2" type="ORF">FK178_10260</name>
</gene>
<keyword evidence="1" id="KW-0812">Transmembrane</keyword>